<dbReference type="OrthoDB" id="9800955at2"/>
<feature type="signal peptide" evidence="3">
    <location>
        <begin position="1"/>
        <end position="19"/>
    </location>
</feature>
<dbReference type="SUPFAM" id="SSF51445">
    <property type="entry name" value="(Trans)glycosidases"/>
    <property type="match status" value="1"/>
</dbReference>
<dbReference type="Gene3D" id="3.20.20.80">
    <property type="entry name" value="Glycosidases"/>
    <property type="match status" value="1"/>
</dbReference>
<dbReference type="Pfam" id="PF25275">
    <property type="entry name" value="Golvesin_C"/>
    <property type="match status" value="1"/>
</dbReference>
<dbReference type="InterPro" id="IPR017853">
    <property type="entry name" value="GH"/>
</dbReference>
<dbReference type="EMBL" id="CP001699">
    <property type="protein sequence ID" value="ACU61738.1"/>
    <property type="molecule type" value="Genomic_DNA"/>
</dbReference>
<dbReference type="PANTHER" id="PTHR34142">
    <property type="entry name" value="ENDO-BETA-1,4-GLUCANASE A"/>
    <property type="match status" value="1"/>
</dbReference>
<sequence>MKPQNLLFVFLLFCFVAQAQVPWLHVDGNRIKDSSGNNITLRGVSIIAPEHNNECTTCNTKPISEMLEWQADAGRDWQSRVVRLQVTCAKVSDPVQSFTDIIDPYVQQAIAKGLYIIVDLHFVSNYGPGGVPQIFVMNFWKYVAPKYANVPNVLFEVYNEPINPDVWMTWKSYIQPVIDTIRAVAPQNIILVGGPQWSTRVNSAAANPIVGANLVYVYHIYPNQGAATTTNLNSKFGTAAQTIPVMVTEFGWNDNSNYSDGVTHGTTSAWGSPFRTYLDAHPEIGWTGYIFDNFWKPQYFDWSWNLMNGENQGQFMQQWLVDKKGDGQARPAQLNAYSVSPTAVNISWPADSTGILKRATISGGPYTVIDSLTAANYSDTGLTANTTYYYAINDGPEISVTTDNIGYAPDLPMYLTSDAGNQVIQLNWWKSAVGATSYNVYRSTALTGPYELIAAGVTGITYTDASVTNDITYYYRISSVNTVESSLGHVVADMPSANMLIVDNIAAVATGSWTGSTSAPGYYSTNYMTDGNTGVTGGKSIRFTPDLPVAGAYDVYMRWASGTNRASNTPVDVHYDGGSNSYLINQQIDNGVWKYLGTYNFAAGTTGNVLIRNDSANGYVIADAVKFVLHPDEISAPILKKARINSLTIYPNPATNTIQFSGVDINGRLVTIYDLSGVRKMIIIAKQQTLDVSTLQPGMYFVTISGAKTLAGSFIKN</sequence>
<dbReference type="KEGG" id="cpi:Cpin_4289"/>
<name>A0A979G6T3_CHIPD</name>
<evidence type="ECO:0000256" key="1">
    <source>
        <dbReference type="ARBA" id="ARBA00022801"/>
    </source>
</evidence>
<evidence type="ECO:0000259" key="6">
    <source>
        <dbReference type="Pfam" id="PF25275"/>
    </source>
</evidence>
<reference evidence="8" key="1">
    <citation type="submission" date="2009-08" db="EMBL/GenBank/DDBJ databases">
        <title>The complete genome of Chitinophaga pinensis DSM 2588.</title>
        <authorList>
            <consortium name="US DOE Joint Genome Institute (JGI-PGF)"/>
            <person name="Lucas S."/>
            <person name="Copeland A."/>
            <person name="Lapidus A."/>
            <person name="Glavina del Rio T."/>
            <person name="Dalin E."/>
            <person name="Tice H."/>
            <person name="Bruce D."/>
            <person name="Goodwin L."/>
            <person name="Pitluck S."/>
            <person name="Kyrpides N."/>
            <person name="Mavromatis K."/>
            <person name="Ivanova N."/>
            <person name="Mikhailova N."/>
            <person name="Sims D."/>
            <person name="Meinche L."/>
            <person name="Brettin T."/>
            <person name="Detter J.C."/>
            <person name="Han C."/>
            <person name="Larimer F."/>
            <person name="Land M."/>
            <person name="Hauser L."/>
            <person name="Markowitz V."/>
            <person name="Cheng J.-F."/>
            <person name="Hugenholtz P."/>
            <person name="Woyke T."/>
            <person name="Wu D."/>
            <person name="Spring S."/>
            <person name="Klenk H.-P."/>
            <person name="Eisen J.A."/>
        </authorList>
    </citation>
    <scope>NUCLEOTIDE SEQUENCE [LARGE SCALE GENOMIC DNA]</scope>
    <source>
        <strain evidence="8">ATCC 43595 / DSM 2588 / LMG 13176 / NBRC 15968 / NCIMB 11800 / UQM 2034</strain>
    </source>
</reference>
<gene>
    <name evidence="7" type="ordered locus">Cpin_4289</name>
</gene>
<dbReference type="Proteomes" id="UP000002215">
    <property type="component" value="Chromosome"/>
</dbReference>
<dbReference type="AlphaFoldDB" id="A0A979G6T3"/>
<keyword evidence="2" id="KW-0326">Glycosidase</keyword>
<dbReference type="Gene3D" id="2.60.120.260">
    <property type="entry name" value="Galactose-binding domain-like"/>
    <property type="match status" value="1"/>
</dbReference>
<evidence type="ECO:0000256" key="2">
    <source>
        <dbReference type="ARBA" id="ARBA00023295"/>
    </source>
</evidence>
<dbReference type="Gene3D" id="2.60.40.10">
    <property type="entry name" value="Immunoglobulins"/>
    <property type="match status" value="2"/>
</dbReference>
<dbReference type="SUPFAM" id="SSF49265">
    <property type="entry name" value="Fibronectin type III"/>
    <property type="match status" value="2"/>
</dbReference>
<dbReference type="CDD" id="cd14488">
    <property type="entry name" value="CBM6-CBM35-CBM36_like_2"/>
    <property type="match status" value="1"/>
</dbReference>
<keyword evidence="3" id="KW-0732">Signal</keyword>
<feature type="domain" description="Secretion system C-terminal sorting" evidence="5">
    <location>
        <begin position="649"/>
        <end position="708"/>
    </location>
</feature>
<dbReference type="InterPro" id="IPR026444">
    <property type="entry name" value="Secre_tail"/>
</dbReference>
<evidence type="ECO:0000313" key="8">
    <source>
        <dbReference type="Proteomes" id="UP000002215"/>
    </source>
</evidence>
<dbReference type="RefSeq" id="WP_012791906.1">
    <property type="nucleotide sequence ID" value="NC_013132.1"/>
</dbReference>
<feature type="chain" id="PRO_5037363444" evidence="3">
    <location>
        <begin position="20"/>
        <end position="717"/>
    </location>
</feature>
<organism evidence="7 8">
    <name type="scientific">Chitinophaga pinensis (strain ATCC 43595 / DSM 2588 / LMG 13176 / NBRC 15968 / NCIMB 11800 / UQM 2034)</name>
    <dbReference type="NCBI Taxonomy" id="485918"/>
    <lineage>
        <taxon>Bacteria</taxon>
        <taxon>Pseudomonadati</taxon>
        <taxon>Bacteroidota</taxon>
        <taxon>Chitinophagia</taxon>
        <taxon>Chitinophagales</taxon>
        <taxon>Chitinophagaceae</taxon>
        <taxon>Chitinophaga</taxon>
    </lineage>
</organism>
<evidence type="ECO:0000313" key="7">
    <source>
        <dbReference type="EMBL" id="ACU61738.1"/>
    </source>
</evidence>
<feature type="domain" description="Golvesin/Xly CBD-like" evidence="6">
    <location>
        <begin position="501"/>
        <end position="628"/>
    </location>
</feature>
<dbReference type="GO" id="GO:0000272">
    <property type="term" value="P:polysaccharide catabolic process"/>
    <property type="evidence" value="ECO:0007669"/>
    <property type="project" value="InterPro"/>
</dbReference>
<keyword evidence="1 7" id="KW-0378">Hydrolase</keyword>
<reference evidence="7 8" key="2">
    <citation type="journal article" date="2010" name="Stand. Genomic Sci.">
        <title>Complete genome sequence of Chitinophaga pinensis type strain (UQM 2034).</title>
        <authorList>
            <person name="Glavina Del Rio T."/>
            <person name="Abt B."/>
            <person name="Spring S."/>
            <person name="Lapidus A."/>
            <person name="Nolan M."/>
            <person name="Tice H."/>
            <person name="Copeland A."/>
            <person name="Cheng J.F."/>
            <person name="Chen F."/>
            <person name="Bruce D."/>
            <person name="Goodwin L."/>
            <person name="Pitluck S."/>
            <person name="Ivanova N."/>
            <person name="Mavromatis K."/>
            <person name="Mikhailova N."/>
            <person name="Pati A."/>
            <person name="Chen A."/>
            <person name="Palaniappan K."/>
            <person name="Land M."/>
            <person name="Hauser L."/>
            <person name="Chang Y.J."/>
            <person name="Jeffries C.D."/>
            <person name="Chain P."/>
            <person name="Saunders E."/>
            <person name="Detter J.C."/>
            <person name="Brettin T."/>
            <person name="Rohde M."/>
            <person name="Goker M."/>
            <person name="Bristow J."/>
            <person name="Eisen J.A."/>
            <person name="Markowitz V."/>
            <person name="Hugenholtz P."/>
            <person name="Kyrpides N.C."/>
            <person name="Klenk H.P."/>
            <person name="Lucas S."/>
        </authorList>
    </citation>
    <scope>NUCLEOTIDE SEQUENCE [LARGE SCALE GENOMIC DNA]</scope>
    <source>
        <strain evidence="8">ATCC 43595 / DSM 2588 / LMG 13176 / NBRC 15968 / NCIMB 11800 / UQM 2034</strain>
    </source>
</reference>
<accession>A0A979G6T3</accession>
<dbReference type="Pfam" id="PF18962">
    <property type="entry name" value="Por_Secre_tail"/>
    <property type="match status" value="1"/>
</dbReference>
<protein>
    <submittedName>
        <fullName evidence="7">Glycoside hydrolase family 5</fullName>
    </submittedName>
</protein>
<dbReference type="PANTHER" id="PTHR34142:SF1">
    <property type="entry name" value="GLYCOSIDE HYDROLASE FAMILY 5 DOMAIN-CONTAINING PROTEIN"/>
    <property type="match status" value="1"/>
</dbReference>
<dbReference type="GO" id="GO:0004553">
    <property type="term" value="F:hydrolase activity, hydrolyzing O-glycosyl compounds"/>
    <property type="evidence" value="ECO:0007669"/>
    <property type="project" value="InterPro"/>
</dbReference>
<dbReference type="InterPro" id="IPR013783">
    <property type="entry name" value="Ig-like_fold"/>
</dbReference>
<dbReference type="PROSITE" id="PS00659">
    <property type="entry name" value="GLYCOSYL_HYDROL_F5"/>
    <property type="match status" value="1"/>
</dbReference>
<dbReference type="InterPro" id="IPR001547">
    <property type="entry name" value="Glyco_hydro_5"/>
</dbReference>
<feature type="domain" description="Glycoside hydrolase family 5" evidence="4">
    <location>
        <begin position="72"/>
        <end position="291"/>
    </location>
</feature>
<dbReference type="InterPro" id="IPR036116">
    <property type="entry name" value="FN3_sf"/>
</dbReference>
<proteinExistence type="predicted"/>
<evidence type="ECO:0000259" key="4">
    <source>
        <dbReference type="Pfam" id="PF00150"/>
    </source>
</evidence>
<evidence type="ECO:0000259" key="5">
    <source>
        <dbReference type="Pfam" id="PF18962"/>
    </source>
</evidence>
<evidence type="ECO:0000256" key="3">
    <source>
        <dbReference type="SAM" id="SignalP"/>
    </source>
</evidence>
<dbReference type="InterPro" id="IPR018087">
    <property type="entry name" value="Glyco_hydro_5_CS"/>
</dbReference>
<dbReference type="NCBIfam" id="TIGR04183">
    <property type="entry name" value="Por_Secre_tail"/>
    <property type="match status" value="1"/>
</dbReference>
<dbReference type="InterPro" id="IPR033803">
    <property type="entry name" value="CBD-like_Golvesin-Xly"/>
</dbReference>
<dbReference type="Pfam" id="PF00150">
    <property type="entry name" value="Cellulase"/>
    <property type="match status" value="1"/>
</dbReference>